<keyword evidence="2" id="KW-1185">Reference proteome</keyword>
<protein>
    <submittedName>
        <fullName evidence="1">Uncharacterized protein</fullName>
    </submittedName>
</protein>
<dbReference type="EMBL" id="CM029045">
    <property type="protein sequence ID" value="KAG2599445.1"/>
    <property type="molecule type" value="Genomic_DNA"/>
</dbReference>
<organism evidence="1 2">
    <name type="scientific">Panicum virgatum</name>
    <name type="common">Blackwell switchgrass</name>
    <dbReference type="NCBI Taxonomy" id="38727"/>
    <lineage>
        <taxon>Eukaryota</taxon>
        <taxon>Viridiplantae</taxon>
        <taxon>Streptophyta</taxon>
        <taxon>Embryophyta</taxon>
        <taxon>Tracheophyta</taxon>
        <taxon>Spermatophyta</taxon>
        <taxon>Magnoliopsida</taxon>
        <taxon>Liliopsida</taxon>
        <taxon>Poales</taxon>
        <taxon>Poaceae</taxon>
        <taxon>PACMAD clade</taxon>
        <taxon>Panicoideae</taxon>
        <taxon>Panicodae</taxon>
        <taxon>Paniceae</taxon>
        <taxon>Panicinae</taxon>
        <taxon>Panicum</taxon>
        <taxon>Panicum sect. Hiantes</taxon>
    </lineage>
</organism>
<sequence length="222" mass="23571">MINIQSPCSLLVPSGLFPLLQDTRAKRRRLGLPAAIRPLPSVSSGLEGAGDGGGTANRRAAVNRLASLKPPLCKGYGGGYAFSCPFLVVVAPSPLFPGLVVGVFCSSLAASLLKAILSASSPASHGFLLPLSAARDGRCPFKGIRCVAADGWRRWLLRHVQGWKSLVLLGGRFGSDSGVFHQRRSSERKKKLGTCFGGFDVIFSFVKVLSVQLGDVLYFTLI</sequence>
<gene>
    <name evidence="1" type="ORF">PVAP13_5KG444207</name>
</gene>
<dbReference type="AlphaFoldDB" id="A0A8T0SQP1"/>
<reference evidence="1" key="1">
    <citation type="submission" date="2020-05" db="EMBL/GenBank/DDBJ databases">
        <title>WGS assembly of Panicum virgatum.</title>
        <authorList>
            <person name="Lovell J.T."/>
            <person name="Jenkins J."/>
            <person name="Shu S."/>
            <person name="Juenger T.E."/>
            <person name="Schmutz J."/>
        </authorList>
    </citation>
    <scope>NUCLEOTIDE SEQUENCE</scope>
    <source>
        <strain evidence="1">AP13</strain>
    </source>
</reference>
<comment type="caution">
    <text evidence="1">The sequence shown here is derived from an EMBL/GenBank/DDBJ whole genome shotgun (WGS) entry which is preliminary data.</text>
</comment>
<evidence type="ECO:0000313" key="2">
    <source>
        <dbReference type="Proteomes" id="UP000823388"/>
    </source>
</evidence>
<name>A0A8T0SQP1_PANVG</name>
<dbReference type="Proteomes" id="UP000823388">
    <property type="component" value="Chromosome 5K"/>
</dbReference>
<evidence type="ECO:0000313" key="1">
    <source>
        <dbReference type="EMBL" id="KAG2599445.1"/>
    </source>
</evidence>
<accession>A0A8T0SQP1</accession>
<proteinExistence type="predicted"/>